<name>A0A831EBU5_9ENTR</name>
<keyword evidence="2" id="KW-1185">Reference proteome</keyword>
<dbReference type="Pfam" id="PF06290">
    <property type="entry name" value="PsiB"/>
    <property type="match status" value="1"/>
</dbReference>
<dbReference type="AlphaFoldDB" id="A0A831EBU5"/>
<dbReference type="NCBIfam" id="NF010255">
    <property type="entry name" value="PRK13701.1"/>
    <property type="match status" value="1"/>
</dbReference>
<dbReference type="InterPro" id="IPR009385">
    <property type="entry name" value="Plasmid_inh_PsiB"/>
</dbReference>
<dbReference type="EMBL" id="CP019446">
    <property type="protein sequence ID" value="APZ07801.1"/>
    <property type="molecule type" value="Genomic_DNA"/>
</dbReference>
<dbReference type="InterPro" id="IPR038131">
    <property type="entry name" value="PsiB-like_sf"/>
</dbReference>
<evidence type="ECO:0000313" key="2">
    <source>
        <dbReference type="Proteomes" id="UP000187148"/>
    </source>
</evidence>
<evidence type="ECO:0000313" key="1">
    <source>
        <dbReference type="EMBL" id="APZ07801.1"/>
    </source>
</evidence>
<accession>A0A831EBU5</accession>
<keyword evidence="1" id="KW-0614">Plasmid</keyword>
<protein>
    <submittedName>
        <fullName evidence="1">Recombinase</fullName>
    </submittedName>
</protein>
<dbReference type="Gene3D" id="3.40.50.11880">
    <property type="entry name" value="Plasmid SOS inhibition protein"/>
    <property type="match status" value="1"/>
</dbReference>
<proteinExistence type="predicted"/>
<gene>
    <name evidence="1" type="ORF">BWI95_22405</name>
</gene>
<sequence>MSMKYTPAVLNSMIPAELEAVRESGDEERRQLSDAVMNTIPVPPGWRVNAEYRGEFGGQFPVQLRFAPDRSDRYFLCLCSPGEMLPAWTLFLLAADGGLVRILSQRDRHDPVAVSALLAQVAGLHRFNCSAATIAELMNAEVMS</sequence>
<organism evidence="1 2">
    <name type="scientific">Kosakonia cowanii JCM 10956 = DSM 18146</name>
    <dbReference type="NCBI Taxonomy" id="1300165"/>
    <lineage>
        <taxon>Bacteria</taxon>
        <taxon>Pseudomonadati</taxon>
        <taxon>Pseudomonadota</taxon>
        <taxon>Gammaproteobacteria</taxon>
        <taxon>Enterobacterales</taxon>
        <taxon>Enterobacteriaceae</taxon>
        <taxon>Kosakonia</taxon>
    </lineage>
</organism>
<reference evidence="1 2" key="1">
    <citation type="submission" date="2017-01" db="EMBL/GenBank/DDBJ databases">
        <authorList>
            <person name="Cao J.-M."/>
        </authorList>
    </citation>
    <scope>NUCLEOTIDE SEQUENCE [LARGE SCALE GENOMIC DNA]</scope>
    <source>
        <strain evidence="1 2">888-76</strain>
        <plasmid evidence="1 2">p888-76-1</plasmid>
    </source>
</reference>
<dbReference type="KEGG" id="kco:BWI95_22405"/>
<dbReference type="RefSeq" id="WP_054804686.1">
    <property type="nucleotide sequence ID" value="NZ_CP019446.1"/>
</dbReference>
<dbReference type="Proteomes" id="UP000187148">
    <property type="component" value="Plasmid p888-76-1"/>
</dbReference>
<geneLocation type="plasmid" evidence="1 2">
    <name>p888-76-1</name>
</geneLocation>